<gene>
    <name evidence="6" type="ORF">ACFFP0_20700</name>
</gene>
<dbReference type="RefSeq" id="WP_377264087.1">
    <property type="nucleotide sequence ID" value="NZ_JBHMAA010000024.1"/>
</dbReference>
<keyword evidence="2" id="KW-0805">Transcription regulation</keyword>
<dbReference type="PANTHER" id="PTHR30579">
    <property type="entry name" value="TRANSCRIPTIONAL REGULATOR"/>
    <property type="match status" value="1"/>
</dbReference>
<dbReference type="Gene3D" id="1.10.10.10">
    <property type="entry name" value="Winged helix-like DNA-binding domain superfamily/Winged helix DNA-binding domain"/>
    <property type="match status" value="1"/>
</dbReference>
<dbReference type="Pfam" id="PF00126">
    <property type="entry name" value="HTH_1"/>
    <property type="match status" value="1"/>
</dbReference>
<dbReference type="InterPro" id="IPR050176">
    <property type="entry name" value="LTTR"/>
</dbReference>
<protein>
    <submittedName>
        <fullName evidence="6">LysR family transcriptional regulator</fullName>
    </submittedName>
</protein>
<keyword evidence="4" id="KW-0804">Transcription</keyword>
<evidence type="ECO:0000313" key="7">
    <source>
        <dbReference type="Proteomes" id="UP001589692"/>
    </source>
</evidence>
<evidence type="ECO:0000256" key="4">
    <source>
        <dbReference type="ARBA" id="ARBA00023163"/>
    </source>
</evidence>
<organism evidence="6 7">
    <name type="scientific">Rhizobium puerariae</name>
    <dbReference type="NCBI Taxonomy" id="1585791"/>
    <lineage>
        <taxon>Bacteria</taxon>
        <taxon>Pseudomonadati</taxon>
        <taxon>Pseudomonadota</taxon>
        <taxon>Alphaproteobacteria</taxon>
        <taxon>Hyphomicrobiales</taxon>
        <taxon>Rhizobiaceae</taxon>
        <taxon>Rhizobium/Agrobacterium group</taxon>
        <taxon>Rhizobium</taxon>
    </lineage>
</organism>
<dbReference type="InterPro" id="IPR036388">
    <property type="entry name" value="WH-like_DNA-bd_sf"/>
</dbReference>
<dbReference type="PROSITE" id="PS50931">
    <property type="entry name" value="HTH_LYSR"/>
    <property type="match status" value="1"/>
</dbReference>
<comment type="caution">
    <text evidence="6">The sequence shown here is derived from an EMBL/GenBank/DDBJ whole genome shotgun (WGS) entry which is preliminary data.</text>
</comment>
<dbReference type="PANTHER" id="PTHR30579:SF3">
    <property type="entry name" value="TRANSCRIPTIONAL REGULATORY PROTEIN"/>
    <property type="match status" value="1"/>
</dbReference>
<comment type="similarity">
    <text evidence="1">Belongs to the LysR transcriptional regulatory family.</text>
</comment>
<proteinExistence type="inferred from homology"/>
<keyword evidence="3" id="KW-0238">DNA-binding</keyword>
<dbReference type="InterPro" id="IPR036390">
    <property type="entry name" value="WH_DNA-bd_sf"/>
</dbReference>
<name>A0ABV6AKX1_9HYPH</name>
<evidence type="ECO:0000256" key="2">
    <source>
        <dbReference type="ARBA" id="ARBA00023015"/>
    </source>
</evidence>
<feature type="domain" description="HTH lysR-type" evidence="5">
    <location>
        <begin position="1"/>
        <end position="61"/>
    </location>
</feature>
<evidence type="ECO:0000256" key="3">
    <source>
        <dbReference type="ARBA" id="ARBA00023125"/>
    </source>
</evidence>
<dbReference type="SUPFAM" id="SSF46785">
    <property type="entry name" value="Winged helix' DNA-binding domain"/>
    <property type="match status" value="1"/>
</dbReference>
<dbReference type="Proteomes" id="UP001589692">
    <property type="component" value="Unassembled WGS sequence"/>
</dbReference>
<sequence length="287" mass="31578">MTDAGWDDLKLFLHVATEGGLSGAAGRTGLSAPTIGRRMLALERTTGRTLFIRSQQGYRLAPDGETLLAHVRTMQRTADNIADWRGQAFALPIVSIGADAWLSGFIADHTANIRGKDDRFRLCCKSLHEGMDFTYREADVGLVGRRPESGNVAIRRSVGVAHAVYKARGLPEDGSLPWVSIGTESSHAPADKWVFQHHEAGVRTWTNSPGLLLRLIAGGNGRGVLPCFAGDSHAGMVREGEIITELTYTIWIVANDDDRHRPEVRHVIERLGDLFRREEKRFSGQMA</sequence>
<evidence type="ECO:0000256" key="1">
    <source>
        <dbReference type="ARBA" id="ARBA00009437"/>
    </source>
</evidence>
<evidence type="ECO:0000259" key="5">
    <source>
        <dbReference type="PROSITE" id="PS50931"/>
    </source>
</evidence>
<dbReference type="InterPro" id="IPR000847">
    <property type="entry name" value="LysR_HTH_N"/>
</dbReference>
<evidence type="ECO:0000313" key="6">
    <source>
        <dbReference type="EMBL" id="MFB9951274.1"/>
    </source>
</evidence>
<keyword evidence="7" id="KW-1185">Reference proteome</keyword>
<dbReference type="SUPFAM" id="SSF53850">
    <property type="entry name" value="Periplasmic binding protein-like II"/>
    <property type="match status" value="1"/>
</dbReference>
<dbReference type="EMBL" id="JBHMAA010000024">
    <property type="protein sequence ID" value="MFB9951274.1"/>
    <property type="molecule type" value="Genomic_DNA"/>
</dbReference>
<reference evidence="6 7" key="1">
    <citation type="submission" date="2024-09" db="EMBL/GenBank/DDBJ databases">
        <authorList>
            <person name="Sun Q."/>
            <person name="Mori K."/>
        </authorList>
    </citation>
    <scope>NUCLEOTIDE SEQUENCE [LARGE SCALE GENOMIC DNA]</scope>
    <source>
        <strain evidence="6 7">TBRC 4938</strain>
    </source>
</reference>
<accession>A0ABV6AKX1</accession>